<dbReference type="Proteomes" id="UP000570678">
    <property type="component" value="Unassembled WGS sequence"/>
</dbReference>
<comment type="caution">
    <text evidence="2">The sequence shown here is derived from an EMBL/GenBank/DDBJ whole genome shotgun (WGS) entry which is preliminary data.</text>
</comment>
<protein>
    <submittedName>
        <fullName evidence="2">TniQ family protein</fullName>
    </submittedName>
</protein>
<feature type="domain" description="TniQ" evidence="1">
    <location>
        <begin position="35"/>
        <end position="157"/>
    </location>
</feature>
<evidence type="ECO:0000313" key="2">
    <source>
        <dbReference type="EMBL" id="NKY59400.1"/>
    </source>
</evidence>
<dbReference type="Pfam" id="PF06527">
    <property type="entry name" value="TniQ"/>
    <property type="match status" value="1"/>
</dbReference>
<sequence>MDDDFPHRLSRFALLTEVPEAGPPSGMAVRRPKWPIRIVPYPDELRSSWLARISQRYGVPLRHLAADLGIGEGSRRAPALLIDAAADRWCAALGVPRHMFPLSDRDPDWPCPPWSPIDLRTPSLGRYCHRCLSDRGYWRRSWLRAWVLGCPEHMIRLSRTCPSCGKRPWSDTAWQSLLAAPDQCLNRLTTATDGGRRRVHPICGADLGVTQDVPLSLDELHGQNLLTQLLDDARADVSPSRRCHGFAVTPAMRLHVFTELLTENWMAEKERGSASLAAALAITARRFDAFDQTSLIDRAVPRPRKIISPLGPGQKVRRRPHSPIVTAACLAAEGTNFAPATQLQFRTGRTHPSYPIDWLPGQELSLLLPEHRTEPLIVPLEWVPQSLWRHPALGTCTPERSVVLAMCLLKLGRSARWSTIADWLGLPRSVCVWIRTELADLRRTGNWQRILGALEQVFDTLRRAPPPIDYCARRRIASTPGLIDRVLRAAVDTESIPEVTPAVYMRFWALFTGGYTGSEPDHSSRTVGDHTAIAGAEPPWQAIFELTHKISPQPIEGPLTWEPSTA</sequence>
<reference evidence="2 3" key="1">
    <citation type="submission" date="2020-04" db="EMBL/GenBank/DDBJ databases">
        <title>MicrobeNet Type strains.</title>
        <authorList>
            <person name="Nicholson A.C."/>
        </authorList>
    </citation>
    <scope>NUCLEOTIDE SEQUENCE [LARGE SCALE GENOMIC DNA]</scope>
    <source>
        <strain evidence="2 3">JCM 3332</strain>
    </source>
</reference>
<gene>
    <name evidence="2" type="ORF">HGA15_25240</name>
</gene>
<name>A0A846YP88_9NOCA</name>
<dbReference type="EMBL" id="JAAXOT010000015">
    <property type="protein sequence ID" value="NKY59400.1"/>
    <property type="molecule type" value="Genomic_DNA"/>
</dbReference>
<keyword evidence="3" id="KW-1185">Reference proteome</keyword>
<proteinExistence type="predicted"/>
<dbReference type="RefSeq" id="WP_157116933.1">
    <property type="nucleotide sequence ID" value="NZ_JAAXOT010000015.1"/>
</dbReference>
<accession>A0A846YP88</accession>
<evidence type="ECO:0000313" key="3">
    <source>
        <dbReference type="Proteomes" id="UP000570678"/>
    </source>
</evidence>
<evidence type="ECO:0000259" key="1">
    <source>
        <dbReference type="Pfam" id="PF06527"/>
    </source>
</evidence>
<dbReference type="InterPro" id="IPR009492">
    <property type="entry name" value="TniQ"/>
</dbReference>
<dbReference type="AlphaFoldDB" id="A0A846YP88"/>
<organism evidence="2 3">
    <name type="scientific">Nocardia flavorosea</name>
    <dbReference type="NCBI Taxonomy" id="53429"/>
    <lineage>
        <taxon>Bacteria</taxon>
        <taxon>Bacillati</taxon>
        <taxon>Actinomycetota</taxon>
        <taxon>Actinomycetes</taxon>
        <taxon>Mycobacteriales</taxon>
        <taxon>Nocardiaceae</taxon>
        <taxon>Nocardia</taxon>
    </lineage>
</organism>